<reference evidence="9" key="1">
    <citation type="submission" date="2017-01" db="EMBL/GenBank/DDBJ databases">
        <authorList>
            <person name="Wang Y."/>
            <person name="White M."/>
            <person name="Kvist S."/>
            <person name="Moncalvo J.-M."/>
        </authorList>
    </citation>
    <scope>NUCLEOTIDE SEQUENCE [LARGE SCALE GENOMIC DNA]</scope>
    <source>
        <strain evidence="9">COL-18-3</strain>
    </source>
</reference>
<evidence type="ECO:0000256" key="4">
    <source>
        <dbReference type="RuleBase" id="RU000647"/>
    </source>
</evidence>
<dbReference type="GO" id="GO:0008179">
    <property type="term" value="F:adenylate cyclase binding"/>
    <property type="evidence" value="ECO:0007669"/>
    <property type="project" value="TreeGrafter"/>
</dbReference>
<dbReference type="Gene3D" id="2.160.20.70">
    <property type="match status" value="1"/>
</dbReference>
<dbReference type="FunFam" id="1.25.40.330:FF:000001">
    <property type="entry name" value="Adenylyl cyclase-associated protein"/>
    <property type="match status" value="1"/>
</dbReference>
<evidence type="ECO:0000256" key="5">
    <source>
        <dbReference type="SAM" id="Coils"/>
    </source>
</evidence>
<name>A0A1R1PC00_ZANCU</name>
<dbReference type="InterPro" id="IPR006599">
    <property type="entry name" value="CARP_motif"/>
</dbReference>
<evidence type="ECO:0000256" key="6">
    <source>
        <dbReference type="SAM" id="MobiDB-lite"/>
    </source>
</evidence>
<dbReference type="Pfam" id="PF08603">
    <property type="entry name" value="CAP_C"/>
    <property type="match status" value="1"/>
</dbReference>
<evidence type="ECO:0000313" key="8">
    <source>
        <dbReference type="EMBL" id="OMH78505.1"/>
    </source>
</evidence>
<dbReference type="GO" id="GO:0019933">
    <property type="term" value="P:cAMP-mediated signaling"/>
    <property type="evidence" value="ECO:0007669"/>
    <property type="project" value="TreeGrafter"/>
</dbReference>
<feature type="region of interest" description="Disordered" evidence="6">
    <location>
        <begin position="329"/>
        <end position="371"/>
    </location>
</feature>
<dbReference type="InterPro" id="IPR017901">
    <property type="entry name" value="C-CAP_CF_C-like"/>
</dbReference>
<dbReference type="AlphaFoldDB" id="A0A1R1PC00"/>
<dbReference type="Pfam" id="PF01213">
    <property type="entry name" value="CAP_N-CM"/>
    <property type="match status" value="1"/>
</dbReference>
<evidence type="ECO:0000259" key="7">
    <source>
        <dbReference type="PROSITE" id="PS51329"/>
    </source>
</evidence>
<comment type="function">
    <text evidence="2">The N-terminal domain binds to adenylyl cyclase, thereby enabling adenylyl cyclase to be activated by upstream regulatory signals, such as Ras. The C-terminal domain is required for normal cellular morphology and growth control.</text>
</comment>
<feature type="coiled-coil region" evidence="5">
    <location>
        <begin position="1"/>
        <end position="35"/>
    </location>
</feature>
<evidence type="ECO:0000313" key="9">
    <source>
        <dbReference type="Proteomes" id="UP000188320"/>
    </source>
</evidence>
<dbReference type="Gene3D" id="1.25.40.330">
    <property type="entry name" value="Adenylate cyclase-associated CAP, N-terminal domain"/>
    <property type="match status" value="1"/>
</dbReference>
<feature type="compositionally biased region" description="Basic and acidic residues" evidence="6">
    <location>
        <begin position="351"/>
        <end position="360"/>
    </location>
</feature>
<organism evidence="8 9">
    <name type="scientific">Zancudomyces culisetae</name>
    <name type="common">Gut fungus</name>
    <name type="synonym">Smittium culisetae</name>
    <dbReference type="NCBI Taxonomy" id="1213189"/>
    <lineage>
        <taxon>Eukaryota</taxon>
        <taxon>Fungi</taxon>
        <taxon>Fungi incertae sedis</taxon>
        <taxon>Zoopagomycota</taxon>
        <taxon>Kickxellomycotina</taxon>
        <taxon>Harpellomycetes</taxon>
        <taxon>Harpellales</taxon>
        <taxon>Legeriomycetaceae</taxon>
        <taxon>Zancudomyces</taxon>
    </lineage>
</organism>
<comment type="similarity">
    <text evidence="1 4">Belongs to the CAP family.</text>
</comment>
<dbReference type="SUPFAM" id="SSF69340">
    <property type="entry name" value="C-terminal domain of adenylylcyclase associated protein"/>
    <property type="match status" value="1"/>
</dbReference>
<dbReference type="InterPro" id="IPR013912">
    <property type="entry name" value="Adenylate_cyclase-assoc_CAP_C"/>
</dbReference>
<accession>A0A1R1PC00</accession>
<dbReference type="SUPFAM" id="SSF101278">
    <property type="entry name" value="N-terminal domain of adenylylcyclase associated protein, CAP"/>
    <property type="match status" value="1"/>
</dbReference>
<dbReference type="PANTHER" id="PTHR10652:SF0">
    <property type="entry name" value="ADENYLYL CYCLASE-ASSOCIATED PROTEIN"/>
    <property type="match status" value="1"/>
</dbReference>
<dbReference type="InterPro" id="IPR013992">
    <property type="entry name" value="Adenylate_cyclase-assoc_CAP_N"/>
</dbReference>
<feature type="domain" description="C-CAP/cofactor C-like" evidence="7">
    <location>
        <begin position="369"/>
        <end position="506"/>
    </location>
</feature>
<feature type="compositionally biased region" description="Pro residues" evidence="6">
    <location>
        <begin position="285"/>
        <end position="297"/>
    </location>
</feature>
<dbReference type="InterPro" id="IPR036223">
    <property type="entry name" value="CAP_C_sf"/>
</dbReference>
<dbReference type="SMART" id="SM00673">
    <property type="entry name" value="CARP"/>
    <property type="match status" value="2"/>
</dbReference>
<dbReference type="GO" id="GO:0007015">
    <property type="term" value="P:actin filament organization"/>
    <property type="evidence" value="ECO:0007669"/>
    <property type="project" value="TreeGrafter"/>
</dbReference>
<proteinExistence type="inferred from homology"/>
<feature type="region of interest" description="Disordered" evidence="6">
    <location>
        <begin position="269"/>
        <end position="314"/>
    </location>
</feature>
<dbReference type="InterPro" id="IPR036222">
    <property type="entry name" value="CAP_N_sf"/>
</dbReference>
<dbReference type="GO" id="GO:0003779">
    <property type="term" value="F:actin binding"/>
    <property type="evidence" value="ECO:0007669"/>
    <property type="project" value="InterPro"/>
</dbReference>
<evidence type="ECO:0000256" key="1">
    <source>
        <dbReference type="ARBA" id="ARBA00007659"/>
    </source>
</evidence>
<dbReference type="InterPro" id="IPR016098">
    <property type="entry name" value="CAP/MinC_C"/>
</dbReference>
<feature type="compositionally biased region" description="Low complexity" evidence="6">
    <location>
        <begin position="273"/>
        <end position="284"/>
    </location>
</feature>
<dbReference type="EMBL" id="LSSK01001912">
    <property type="protein sequence ID" value="OMH78505.1"/>
    <property type="molecule type" value="Genomic_DNA"/>
</dbReference>
<keyword evidence="9" id="KW-1185">Reference proteome</keyword>
<dbReference type="OrthoDB" id="1601at2759"/>
<evidence type="ECO:0000256" key="2">
    <source>
        <dbReference type="ARBA" id="ARBA00054756"/>
    </source>
</evidence>
<gene>
    <name evidence="8" type="ORF">AX774_g8101</name>
</gene>
<dbReference type="Pfam" id="PF21938">
    <property type="entry name" value="CAP_N"/>
    <property type="match status" value="1"/>
</dbReference>
<dbReference type="InterPro" id="IPR001837">
    <property type="entry name" value="Adenylate_cyclase-assoc_CAP"/>
</dbReference>
<comment type="caution">
    <text evidence="8">The sequence shown here is derived from an EMBL/GenBank/DDBJ whole genome shotgun (WGS) entry which is preliminary data.</text>
</comment>
<dbReference type="InterPro" id="IPR053950">
    <property type="entry name" value="CAP_N"/>
</dbReference>
<sequence>MNALIERIEKATARLEEIEKNLRAAKANATEVQTQTVEVSQTHAATETIAVAATAEPQEPKAVEELVQGVPEVQKHVEEELELMPKVQEFNSQVGSAVDNFISYCVQLGGPVEEQGKLVQELVKAQARFMNVAGQTIKPDMKDFPKLLEQQQKLLLQISDVKNDNRRSPLFNNLSAVAEGVGGFGWVAVEPAPAPFVKEMKESGRFYTNRVLKEHKGSNQTHVDWVNAFIEVLDTLERYVKQYYTTGLVWSVAGKEKYGFEEAVSVLSGQKETSTPSAAPAPSTGAPPPPPPPPPPSFFMDDDAKSSAPSDSDARAALNKQLNQGLNITSGLKKVKKGDKGSHAAPIEPKAATKADEKRQQHAATTKKPPAFELRDRKWVIENQVDAQIEVNPTDISQSVYIFNCINTFVNVKSKVNNVTFDDSKKSSVLIDSVVSSCDVVNCTSVEVQVLNAMPLINIDKTDGVQLYLPHASLDSATEIFTSKSSSINILHPISSKTSDPTDYKESFVPEQFKTVIVNNTLVTEVYHHT</sequence>
<protein>
    <recommendedName>
        <fullName evidence="3 4">Adenylyl cyclase-associated protein</fullName>
    </recommendedName>
</protein>
<dbReference type="PANTHER" id="PTHR10652">
    <property type="entry name" value="ADENYLYL CYCLASE-ASSOCIATED PROTEIN"/>
    <property type="match status" value="1"/>
</dbReference>
<dbReference type="Proteomes" id="UP000188320">
    <property type="component" value="Unassembled WGS sequence"/>
</dbReference>
<keyword evidence="5" id="KW-0175">Coiled coil</keyword>
<dbReference type="GO" id="GO:0005737">
    <property type="term" value="C:cytoplasm"/>
    <property type="evidence" value="ECO:0007669"/>
    <property type="project" value="TreeGrafter"/>
</dbReference>
<dbReference type="PROSITE" id="PS51329">
    <property type="entry name" value="C_CAP_COFACTOR_C"/>
    <property type="match status" value="1"/>
</dbReference>
<evidence type="ECO:0000256" key="3">
    <source>
        <dbReference type="ARBA" id="ARBA00072052"/>
    </source>
</evidence>